<reference evidence="3" key="1">
    <citation type="submission" date="2021-04" db="EMBL/GenBank/DDBJ databases">
        <authorList>
            <consortium name="Molecular Ecology Group"/>
        </authorList>
    </citation>
    <scope>NUCLEOTIDE SEQUENCE</scope>
</reference>
<comment type="caution">
    <text evidence="2">Lacks conserved residue(s) required for the propagation of feature annotation.</text>
</comment>
<dbReference type="Pfam" id="PF00057">
    <property type="entry name" value="Ldl_recept_a"/>
    <property type="match status" value="1"/>
</dbReference>
<dbReference type="SMART" id="SM00192">
    <property type="entry name" value="LDLa"/>
    <property type="match status" value="1"/>
</dbReference>
<evidence type="ECO:0000313" key="3">
    <source>
        <dbReference type="EMBL" id="CAG5127430.1"/>
    </source>
</evidence>
<protein>
    <recommendedName>
        <fullName evidence="5">Prohormone-4</fullName>
    </recommendedName>
</protein>
<dbReference type="InterPro" id="IPR002172">
    <property type="entry name" value="LDrepeatLR_classA_rpt"/>
</dbReference>
<dbReference type="OrthoDB" id="6239681at2759"/>
<comment type="caution">
    <text evidence="3">The sequence shown here is derived from an EMBL/GenBank/DDBJ whole genome shotgun (WGS) entry which is preliminary data.</text>
</comment>
<keyword evidence="1" id="KW-1015">Disulfide bond</keyword>
<name>A0A8S3ZIB3_9EUPU</name>
<evidence type="ECO:0000313" key="4">
    <source>
        <dbReference type="Proteomes" id="UP000678393"/>
    </source>
</evidence>
<dbReference type="EMBL" id="CAJHNH020002669">
    <property type="protein sequence ID" value="CAG5127430.1"/>
    <property type="molecule type" value="Genomic_DNA"/>
</dbReference>
<organism evidence="3 4">
    <name type="scientific">Candidula unifasciata</name>
    <dbReference type="NCBI Taxonomy" id="100452"/>
    <lineage>
        <taxon>Eukaryota</taxon>
        <taxon>Metazoa</taxon>
        <taxon>Spiralia</taxon>
        <taxon>Lophotrochozoa</taxon>
        <taxon>Mollusca</taxon>
        <taxon>Gastropoda</taxon>
        <taxon>Heterobranchia</taxon>
        <taxon>Euthyneura</taxon>
        <taxon>Panpulmonata</taxon>
        <taxon>Eupulmonata</taxon>
        <taxon>Stylommatophora</taxon>
        <taxon>Helicina</taxon>
        <taxon>Helicoidea</taxon>
        <taxon>Geomitridae</taxon>
        <taxon>Candidula</taxon>
    </lineage>
</organism>
<dbReference type="PROSITE" id="PS01209">
    <property type="entry name" value="LDLRA_1"/>
    <property type="match status" value="1"/>
</dbReference>
<dbReference type="AlphaFoldDB" id="A0A8S3ZIB3"/>
<evidence type="ECO:0000256" key="2">
    <source>
        <dbReference type="PROSITE-ProRule" id="PRU00124"/>
    </source>
</evidence>
<keyword evidence="4" id="KW-1185">Reference proteome</keyword>
<dbReference type="InterPro" id="IPR023415">
    <property type="entry name" value="LDLR_class-A_CS"/>
</dbReference>
<sequence>NPCESSKPFLCRSSPKCIALKFVCDGTYDCEDGFDEDPAVCNAAARPSFDDLIYFVENERKWMIPKLFNGADPQLVAHALSVASDMNDLREQVGLTEQNVDLLRRAFEGAIEGDERPLLEMGMPDRSWHEVQYVLQKLLDSGFKI</sequence>
<dbReference type="Proteomes" id="UP000678393">
    <property type="component" value="Unassembled WGS sequence"/>
</dbReference>
<proteinExistence type="predicted"/>
<dbReference type="InterPro" id="IPR053103">
    <property type="entry name" value="IDLSRF-like_peptide"/>
</dbReference>
<evidence type="ECO:0000256" key="1">
    <source>
        <dbReference type="ARBA" id="ARBA00023157"/>
    </source>
</evidence>
<evidence type="ECO:0008006" key="5">
    <source>
        <dbReference type="Google" id="ProtNLM"/>
    </source>
</evidence>
<dbReference type="PANTHER" id="PTHR20967">
    <property type="entry name" value="PROHORMONE-4"/>
    <property type="match status" value="1"/>
</dbReference>
<dbReference type="Gene3D" id="2.40.128.620">
    <property type="match status" value="1"/>
</dbReference>
<dbReference type="SUPFAM" id="SSF57424">
    <property type="entry name" value="LDL receptor-like module"/>
    <property type="match status" value="1"/>
</dbReference>
<dbReference type="PANTHER" id="PTHR20967:SF0">
    <property type="entry name" value="PROHORMONE-4"/>
    <property type="match status" value="1"/>
</dbReference>
<accession>A0A8S3ZIB3</accession>
<gene>
    <name evidence="3" type="ORF">CUNI_LOCUS12988</name>
</gene>
<feature type="non-terminal residue" evidence="3">
    <location>
        <position position="145"/>
    </location>
</feature>
<dbReference type="CDD" id="cd00112">
    <property type="entry name" value="LDLa"/>
    <property type="match status" value="1"/>
</dbReference>
<dbReference type="InterPro" id="IPR036055">
    <property type="entry name" value="LDL_receptor-like_sf"/>
</dbReference>
<dbReference type="PROSITE" id="PS50068">
    <property type="entry name" value="LDLRA_2"/>
    <property type="match status" value="1"/>
</dbReference>